<evidence type="ECO:0000256" key="4">
    <source>
        <dbReference type="SAM" id="MobiDB-lite"/>
    </source>
</evidence>
<dbReference type="GO" id="GO:0010468">
    <property type="term" value="P:regulation of gene expression"/>
    <property type="evidence" value="ECO:0007669"/>
    <property type="project" value="TreeGrafter"/>
</dbReference>
<accession>A0A163F211</accession>
<dbReference type="GO" id="GO:0003677">
    <property type="term" value="F:DNA binding"/>
    <property type="evidence" value="ECO:0007669"/>
    <property type="project" value="UniProtKB-UniRule"/>
</dbReference>
<dbReference type="Gene3D" id="1.10.30.10">
    <property type="entry name" value="High mobility group box domain"/>
    <property type="match status" value="1"/>
</dbReference>
<dbReference type="Proteomes" id="UP000076837">
    <property type="component" value="Unassembled WGS sequence"/>
</dbReference>
<name>A0A163F211_DIDRA</name>
<dbReference type="STRING" id="5454.A0A163F211"/>
<dbReference type="Pfam" id="PF00505">
    <property type="entry name" value="HMG_box"/>
    <property type="match status" value="1"/>
</dbReference>
<dbReference type="SUPFAM" id="SSF47095">
    <property type="entry name" value="HMG-box"/>
    <property type="match status" value="1"/>
</dbReference>
<protein>
    <recommendedName>
        <fullName evidence="5">HMG box domain-containing protein</fullName>
    </recommendedName>
</protein>
<feature type="compositionally biased region" description="Basic and acidic residues" evidence="4">
    <location>
        <begin position="166"/>
        <end position="179"/>
    </location>
</feature>
<dbReference type="Gene3D" id="1.10.150.50">
    <property type="entry name" value="Transcription Factor, Ets-1"/>
    <property type="match status" value="1"/>
</dbReference>
<dbReference type="GO" id="GO:0005634">
    <property type="term" value="C:nucleus"/>
    <property type="evidence" value="ECO:0007669"/>
    <property type="project" value="UniProtKB-UniRule"/>
</dbReference>
<keyword evidence="1 3" id="KW-0238">DNA-binding</keyword>
<dbReference type="PANTHER" id="PTHR46040:SF3">
    <property type="entry name" value="HIGH MOBILITY GROUP PROTEIN 2"/>
    <property type="match status" value="1"/>
</dbReference>
<dbReference type="InterPro" id="IPR001660">
    <property type="entry name" value="SAM"/>
</dbReference>
<evidence type="ECO:0000313" key="7">
    <source>
        <dbReference type="Proteomes" id="UP000076837"/>
    </source>
</evidence>
<dbReference type="AlphaFoldDB" id="A0A163F211"/>
<dbReference type="PROSITE" id="PS50118">
    <property type="entry name" value="HMG_BOX_2"/>
    <property type="match status" value="1"/>
</dbReference>
<dbReference type="EMBL" id="JYNV01000176">
    <property type="protein sequence ID" value="KZM24090.1"/>
    <property type="molecule type" value="Genomic_DNA"/>
</dbReference>
<comment type="caution">
    <text evidence="6">The sequence shown here is derived from an EMBL/GenBank/DDBJ whole genome shotgun (WGS) entry which is preliminary data.</text>
</comment>
<feature type="domain" description="HMG box" evidence="5">
    <location>
        <begin position="398"/>
        <end position="464"/>
    </location>
</feature>
<dbReference type="SMART" id="SM00398">
    <property type="entry name" value="HMG"/>
    <property type="match status" value="1"/>
</dbReference>
<gene>
    <name evidence="6" type="ORF">ST47_g4778</name>
</gene>
<evidence type="ECO:0000313" key="6">
    <source>
        <dbReference type="EMBL" id="KZM24090.1"/>
    </source>
</evidence>
<feature type="region of interest" description="Disordered" evidence="4">
    <location>
        <begin position="483"/>
        <end position="526"/>
    </location>
</feature>
<dbReference type="PANTHER" id="PTHR46040">
    <property type="entry name" value="HIGH MOBILITY GROUP PROTEIN 2"/>
    <property type="match status" value="1"/>
</dbReference>
<dbReference type="CDD" id="cd12148">
    <property type="entry name" value="fungal_TF_MHR"/>
    <property type="match status" value="1"/>
</dbReference>
<keyword evidence="2 3" id="KW-0539">Nucleus</keyword>
<evidence type="ECO:0000256" key="2">
    <source>
        <dbReference type="ARBA" id="ARBA00023242"/>
    </source>
</evidence>
<feature type="region of interest" description="Disordered" evidence="4">
    <location>
        <begin position="159"/>
        <end position="196"/>
    </location>
</feature>
<feature type="region of interest" description="Disordered" evidence="4">
    <location>
        <begin position="370"/>
        <end position="401"/>
    </location>
</feature>
<dbReference type="Pfam" id="PF00536">
    <property type="entry name" value="SAM_1"/>
    <property type="match status" value="1"/>
</dbReference>
<feature type="DNA-binding region" description="HMG box" evidence="3">
    <location>
        <begin position="398"/>
        <end position="464"/>
    </location>
</feature>
<evidence type="ECO:0000256" key="3">
    <source>
        <dbReference type="PROSITE-ProRule" id="PRU00267"/>
    </source>
</evidence>
<dbReference type="SUPFAM" id="SSF47769">
    <property type="entry name" value="SAM/Pointed domain"/>
    <property type="match status" value="1"/>
</dbReference>
<evidence type="ECO:0000256" key="1">
    <source>
        <dbReference type="ARBA" id="ARBA00023125"/>
    </source>
</evidence>
<dbReference type="InterPro" id="IPR009071">
    <property type="entry name" value="HMG_box_dom"/>
</dbReference>
<evidence type="ECO:0000259" key="5">
    <source>
        <dbReference type="PROSITE" id="PS50118"/>
    </source>
</evidence>
<organism evidence="6 7">
    <name type="scientific">Didymella rabiei</name>
    <name type="common">Chickpea ascochyta blight fungus</name>
    <name type="synonym">Mycosphaerella rabiei</name>
    <dbReference type="NCBI Taxonomy" id="5454"/>
    <lineage>
        <taxon>Eukaryota</taxon>
        <taxon>Fungi</taxon>
        <taxon>Dikarya</taxon>
        <taxon>Ascomycota</taxon>
        <taxon>Pezizomycotina</taxon>
        <taxon>Dothideomycetes</taxon>
        <taxon>Pleosporomycetidae</taxon>
        <taxon>Pleosporales</taxon>
        <taxon>Pleosporineae</taxon>
        <taxon>Didymellaceae</taxon>
        <taxon>Ascochyta</taxon>
    </lineage>
</organism>
<reference evidence="6 7" key="1">
    <citation type="journal article" date="2016" name="Sci. Rep.">
        <title>Draft genome sequencing and secretome analysis of fungal phytopathogen Ascochyta rabiei provides insight into the necrotrophic effector repertoire.</title>
        <authorList>
            <person name="Verma S."/>
            <person name="Gazara R.K."/>
            <person name="Nizam S."/>
            <person name="Parween S."/>
            <person name="Chattopadhyay D."/>
            <person name="Verma P.K."/>
        </authorList>
    </citation>
    <scope>NUCLEOTIDE SEQUENCE [LARGE SCALE GENOMIC DNA]</scope>
    <source>
        <strain evidence="6 7">ArDII</strain>
    </source>
</reference>
<feature type="compositionally biased region" description="Low complexity" evidence="4">
    <location>
        <begin position="509"/>
        <end position="526"/>
    </location>
</feature>
<keyword evidence="7" id="KW-1185">Reference proteome</keyword>
<dbReference type="InterPro" id="IPR013761">
    <property type="entry name" value="SAM/pointed_sf"/>
</dbReference>
<sequence>MPSTQAEPRPCRWHLVSVVGNGTERHRDLVSTNELAVFKATTPVQTVVDVFAILATYSIWPGSVVPPDCATVQTSAPWSSHVLLGAPPTCDWALSESRSCEALSESRSREAQVSSHLFMSRWYPDTNQNAARKVGPRLVSGGARSLPLTAASCSRGLETTIPTHLSSERAVDSARRSGPEEGNAELPDGEAESHAHSLCPVEKTSCSWVSSQHAFDHLALIRWYSRDASQIGSLHGLDPGPETAQTERNNSHPLKYAELPSAYTTDDIPVVPTSGRSIPLSFPTMSYLSEVLERIGLSTYLQTLCVNGFQDWETVVDITEEDLTALEFKLGHRRALQREIATWRGIPQTLSLKPEAASPELTSLSTSALETLARQQSTPPPREKRRYRRHPRADANAPKKPKTAYVNFADQLRTDPQVSQLSFVHIAREVGRRWQELSPEQKRVWESNAARAMQEYESKMDEYKKTDDWRTYQAYLNDFRAQQSQPTAGRRSVGVRTISHSTREHSRASPELPESPGSSLPSSASSCTTNAELCHNALTLAFSELISLRGEILNQAIQTYDEDHLPSEELTRRSIYAFIRGTGSLLFMWTYEQADEILNRVYRPKHKIDAMDLAECFTIAAMGAHYDMDCFPDRIRKILYASGTLHFHERTARTDYLRTMRLLLSMSFYALLEKHMSARYLIAAGLQIARWMCPPLHRTSTGVVDENWRKIHRSLMFMDSWLSYTLGYSSEVTPQDVSVRVSFNNDYRLSDRQQAACTPDRLASDTIDELIHTQTSKVGLIAAEIAKTLAAPELATRENVDMLTRKLEIWRTEVPLILQLPTLTSEVPSELSLYQRRAILMVHIMYLGAVVLVYRQLLVATAESQLTDGAAKKLGYSSHDARGFRNECAIAASTIARILRLIAFDGTLTRRCWLVIYWAFTAAIVLLHSASTKLLDGQCDGVELDLGFAKECMDMLEPCRSLEPVAARYLDTLWPLYDSLRDMHQRMVGRAKTSFSYLLQADPNQLSPPIPLSKHEMGPVSEKLSVLLTDPFGRKQNFAADGSMRRALNADGSCSVFWWK</sequence>
<proteinExistence type="predicted"/>
<dbReference type="InterPro" id="IPR036910">
    <property type="entry name" value="HMG_box_dom_sf"/>
</dbReference>
<dbReference type="InterPro" id="IPR051965">
    <property type="entry name" value="ChromReg_NeuronalGeneExpr"/>
</dbReference>